<dbReference type="InterPro" id="IPR011053">
    <property type="entry name" value="Single_hybrid_motif"/>
</dbReference>
<dbReference type="InterPro" id="IPR006257">
    <property type="entry name" value="LAT1"/>
</dbReference>
<gene>
    <name evidence="12" type="ORF">GCM10023331_19210</name>
</gene>
<keyword evidence="12" id="KW-0670">Pyruvate</keyword>
<name>A0ABP9D9I5_9BACT</name>
<dbReference type="EMBL" id="BAABJX010000029">
    <property type="protein sequence ID" value="GAA4834124.1"/>
    <property type="molecule type" value="Genomic_DNA"/>
</dbReference>
<feature type="region of interest" description="Disordered" evidence="9">
    <location>
        <begin position="213"/>
        <end position="267"/>
    </location>
</feature>
<comment type="subunit">
    <text evidence="2">Forms a 24-polypeptide structural core with octahedral symmetry.</text>
</comment>
<dbReference type="InterPro" id="IPR001078">
    <property type="entry name" value="2-oxoacid_DH_actylTfrase"/>
</dbReference>
<comment type="catalytic activity">
    <reaction evidence="7 8">
        <text>N(6)-[(R)-dihydrolipoyl]-L-lysyl-[protein] + acetyl-CoA = N(6)-[(R)-S(8)-acetyldihydrolipoyl]-L-lysyl-[protein] + CoA</text>
        <dbReference type="Rhea" id="RHEA:17017"/>
        <dbReference type="Rhea" id="RHEA-COMP:10475"/>
        <dbReference type="Rhea" id="RHEA-COMP:10478"/>
        <dbReference type="ChEBI" id="CHEBI:57287"/>
        <dbReference type="ChEBI" id="CHEBI:57288"/>
        <dbReference type="ChEBI" id="CHEBI:83100"/>
        <dbReference type="ChEBI" id="CHEBI:83111"/>
        <dbReference type="EC" id="2.3.1.12"/>
    </reaction>
</comment>
<dbReference type="InterPro" id="IPR036625">
    <property type="entry name" value="E3-bd_dom_sf"/>
</dbReference>
<dbReference type="InterPro" id="IPR045257">
    <property type="entry name" value="E2/Pdx1"/>
</dbReference>
<dbReference type="Pfam" id="PF00198">
    <property type="entry name" value="2-oxoacid_dh"/>
    <property type="match status" value="1"/>
</dbReference>
<keyword evidence="5 8" id="KW-0012">Acyltransferase</keyword>
<feature type="region of interest" description="Disordered" evidence="9">
    <location>
        <begin position="86"/>
        <end position="120"/>
    </location>
</feature>
<evidence type="ECO:0000256" key="3">
    <source>
        <dbReference type="ARBA" id="ARBA00022679"/>
    </source>
</evidence>
<dbReference type="Gene3D" id="3.30.559.10">
    <property type="entry name" value="Chloramphenicol acetyltransferase-like domain"/>
    <property type="match status" value="1"/>
</dbReference>
<dbReference type="SUPFAM" id="SSF51230">
    <property type="entry name" value="Single hybrid motif"/>
    <property type="match status" value="2"/>
</dbReference>
<evidence type="ECO:0000256" key="5">
    <source>
        <dbReference type="ARBA" id="ARBA00023315"/>
    </source>
</evidence>
<evidence type="ECO:0000256" key="2">
    <source>
        <dbReference type="ARBA" id="ARBA00011484"/>
    </source>
</evidence>
<dbReference type="RefSeq" id="WP_345371302.1">
    <property type="nucleotide sequence ID" value="NZ_BAABJX010000029.1"/>
</dbReference>
<evidence type="ECO:0000256" key="8">
    <source>
        <dbReference type="RuleBase" id="RU361137"/>
    </source>
</evidence>
<dbReference type="InterPro" id="IPR003016">
    <property type="entry name" value="2-oxoA_DH_lipoyl-BS"/>
</dbReference>
<dbReference type="PROSITE" id="PS51826">
    <property type="entry name" value="PSBD"/>
    <property type="match status" value="1"/>
</dbReference>
<comment type="function">
    <text evidence="6">The pyruvate dehydrogenase complex catalyzes the overall conversion of pyruvate to acetyl-CoA and CO(2). It contains multiple copies of three enzymatic components: pyruvate dehydrogenase (E1), dihydrolipoamide acetyltransferase (E2) and lipoamide dehydrogenase (E3).</text>
</comment>
<proteinExistence type="inferred from homology"/>
<accession>A0ABP9D9I5</accession>
<evidence type="ECO:0000256" key="7">
    <source>
        <dbReference type="ARBA" id="ARBA00048370"/>
    </source>
</evidence>
<dbReference type="PROSITE" id="PS50968">
    <property type="entry name" value="BIOTINYL_LIPOYL"/>
    <property type="match status" value="2"/>
</dbReference>
<dbReference type="Gene3D" id="4.10.320.10">
    <property type="entry name" value="E3-binding domain"/>
    <property type="match status" value="1"/>
</dbReference>
<dbReference type="PANTHER" id="PTHR23151:SF90">
    <property type="entry name" value="DIHYDROLIPOYLLYSINE-RESIDUE ACETYLTRANSFERASE COMPONENT OF PYRUVATE DEHYDROGENASE COMPLEX, MITOCHONDRIAL-RELATED"/>
    <property type="match status" value="1"/>
</dbReference>
<feature type="domain" description="Lipoyl-binding" evidence="10">
    <location>
        <begin position="2"/>
        <end position="77"/>
    </location>
</feature>
<evidence type="ECO:0000256" key="1">
    <source>
        <dbReference type="ARBA" id="ARBA00007317"/>
    </source>
</evidence>
<dbReference type="NCBIfam" id="TIGR01349">
    <property type="entry name" value="PDHac_trf_mito"/>
    <property type="match status" value="1"/>
</dbReference>
<feature type="domain" description="Peripheral subunit-binding (PSBD)" evidence="11">
    <location>
        <begin position="271"/>
        <end position="308"/>
    </location>
</feature>
<feature type="compositionally biased region" description="Low complexity" evidence="9">
    <location>
        <begin position="92"/>
        <end position="113"/>
    </location>
</feature>
<evidence type="ECO:0000259" key="10">
    <source>
        <dbReference type="PROSITE" id="PS50968"/>
    </source>
</evidence>
<dbReference type="Gene3D" id="2.40.50.100">
    <property type="match status" value="2"/>
</dbReference>
<evidence type="ECO:0000256" key="4">
    <source>
        <dbReference type="ARBA" id="ARBA00022823"/>
    </source>
</evidence>
<dbReference type="SUPFAM" id="SSF47005">
    <property type="entry name" value="Peripheral subunit-binding domain of 2-oxo acid dehydrogenase complex"/>
    <property type="match status" value="1"/>
</dbReference>
<dbReference type="Proteomes" id="UP001500298">
    <property type="component" value="Unassembled WGS sequence"/>
</dbReference>
<comment type="similarity">
    <text evidence="1 8">Belongs to the 2-oxoacid dehydrogenase family.</text>
</comment>
<comment type="caution">
    <text evidence="12">The sequence shown here is derived from an EMBL/GenBank/DDBJ whole genome shotgun (WGS) entry which is preliminary data.</text>
</comment>
<evidence type="ECO:0000259" key="11">
    <source>
        <dbReference type="PROSITE" id="PS51826"/>
    </source>
</evidence>
<feature type="compositionally biased region" description="Basic and acidic residues" evidence="9">
    <location>
        <begin position="219"/>
        <end position="235"/>
    </location>
</feature>
<dbReference type="InterPro" id="IPR000089">
    <property type="entry name" value="Biotin_lipoyl"/>
</dbReference>
<feature type="domain" description="Lipoyl-binding" evidence="10">
    <location>
        <begin position="126"/>
        <end position="199"/>
    </location>
</feature>
<reference evidence="13" key="1">
    <citation type="journal article" date="2019" name="Int. J. Syst. Evol. Microbiol.">
        <title>The Global Catalogue of Microorganisms (GCM) 10K type strain sequencing project: providing services to taxonomists for standard genome sequencing and annotation.</title>
        <authorList>
            <consortium name="The Broad Institute Genomics Platform"/>
            <consortium name="The Broad Institute Genome Sequencing Center for Infectious Disease"/>
            <person name="Wu L."/>
            <person name="Ma J."/>
        </authorList>
    </citation>
    <scope>NUCLEOTIDE SEQUENCE [LARGE SCALE GENOMIC DNA]</scope>
    <source>
        <strain evidence="13">JCM 18326</strain>
    </source>
</reference>
<evidence type="ECO:0000256" key="9">
    <source>
        <dbReference type="SAM" id="MobiDB-lite"/>
    </source>
</evidence>
<protein>
    <recommendedName>
        <fullName evidence="8">Acetyltransferase component of pyruvate dehydrogenase complex</fullName>
        <ecNumber evidence="8">2.3.1.12</ecNumber>
    </recommendedName>
</protein>
<evidence type="ECO:0000256" key="6">
    <source>
        <dbReference type="ARBA" id="ARBA00025211"/>
    </source>
</evidence>
<dbReference type="Pfam" id="PF02817">
    <property type="entry name" value="E3_binding"/>
    <property type="match status" value="1"/>
</dbReference>
<dbReference type="CDD" id="cd06849">
    <property type="entry name" value="lipoyl_domain"/>
    <property type="match status" value="2"/>
</dbReference>
<feature type="compositionally biased region" description="Low complexity" evidence="9">
    <location>
        <begin position="236"/>
        <end position="264"/>
    </location>
</feature>
<keyword evidence="3 8" id="KW-0808">Transferase</keyword>
<sequence length="554" mass="58579">MAEVIRMPKMSDTMKEGVIASWLVKEGDQISSGDVIAEVETDKATMELESYEDGTILHIAAKEKEAIAIDAIIAIIGEPGEEYQHLLDGGSAPAAEEATAPAAEETAAPAAEEATSEQVDTSGINAEVVRMPKMSDTMKEGVIANWLVSVGDKVSSGDILAEVETDKATMELESYEDGTILYITENKNVPIDGVIAIIGEEGADWETLLKASSQTASAPKKEEVPKQEAAPKAEAPKPAAPKAAAPAPAAASAPVSREAAPAPASDGARVFASPLAKKMAKERGYNLAMIPGSGEHGRVVKRDVEAYVPQPTTAPAAAAPVAAAPAGVENFRDEPVSQMRKVIASRLAEAKFTAPHFYLTMDIDMDKAIAARKSLNEVADVKISFNDMVVKAVAAALKKHPYVNASWMGDSIRFNDHVHVGVAVAVPDGLLVPVVRFTDTKSLSDISKNVKELAKKAADKKLQPEEWEGSTFTISNLGMFGIEEFTAIINPPNSCILAVGGIKQIPVVKNGEIVPGNVMKVTLSCDHRVVDGAVGSAFLLDLKAYLEDPIRLLA</sequence>
<dbReference type="InterPro" id="IPR023213">
    <property type="entry name" value="CAT-like_dom_sf"/>
</dbReference>
<keyword evidence="13" id="KW-1185">Reference proteome</keyword>
<dbReference type="PROSITE" id="PS00189">
    <property type="entry name" value="LIPOYL"/>
    <property type="match status" value="2"/>
</dbReference>
<dbReference type="SUPFAM" id="SSF52777">
    <property type="entry name" value="CoA-dependent acyltransferases"/>
    <property type="match status" value="1"/>
</dbReference>
<dbReference type="Pfam" id="PF00364">
    <property type="entry name" value="Biotin_lipoyl"/>
    <property type="match status" value="2"/>
</dbReference>
<evidence type="ECO:0000313" key="13">
    <source>
        <dbReference type="Proteomes" id="UP001500298"/>
    </source>
</evidence>
<evidence type="ECO:0000313" key="12">
    <source>
        <dbReference type="EMBL" id="GAA4834124.1"/>
    </source>
</evidence>
<comment type="cofactor">
    <cofactor evidence="8">
        <name>(R)-lipoate</name>
        <dbReference type="ChEBI" id="CHEBI:83088"/>
    </cofactor>
    <text evidence="8">Binds 2 lipoyl cofactors covalently.</text>
</comment>
<dbReference type="InterPro" id="IPR004167">
    <property type="entry name" value="PSBD"/>
</dbReference>
<organism evidence="12 13">
    <name type="scientific">Algivirga pacifica</name>
    <dbReference type="NCBI Taxonomy" id="1162670"/>
    <lineage>
        <taxon>Bacteria</taxon>
        <taxon>Pseudomonadati</taxon>
        <taxon>Bacteroidota</taxon>
        <taxon>Cytophagia</taxon>
        <taxon>Cytophagales</taxon>
        <taxon>Flammeovirgaceae</taxon>
        <taxon>Algivirga</taxon>
    </lineage>
</organism>
<keyword evidence="4 8" id="KW-0450">Lipoyl</keyword>
<dbReference type="PANTHER" id="PTHR23151">
    <property type="entry name" value="DIHYDROLIPOAMIDE ACETYL/SUCCINYL-TRANSFERASE-RELATED"/>
    <property type="match status" value="1"/>
</dbReference>
<dbReference type="EC" id="2.3.1.12" evidence="8"/>